<keyword evidence="5" id="KW-0418">Kinase</keyword>
<evidence type="ECO:0000313" key="11">
    <source>
        <dbReference type="EMBL" id="KAK4506830.1"/>
    </source>
</evidence>
<evidence type="ECO:0000256" key="9">
    <source>
        <dbReference type="SAM" id="MobiDB-lite"/>
    </source>
</evidence>
<evidence type="ECO:0000256" key="6">
    <source>
        <dbReference type="ARBA" id="ARBA00022840"/>
    </source>
</evidence>
<dbReference type="SUPFAM" id="SSF56112">
    <property type="entry name" value="Protein kinase-like (PK-like)"/>
    <property type="match status" value="1"/>
</dbReference>
<dbReference type="InterPro" id="IPR011009">
    <property type="entry name" value="Kinase-like_dom_sf"/>
</dbReference>
<dbReference type="Pfam" id="PF00069">
    <property type="entry name" value="Pkinase"/>
    <property type="match status" value="1"/>
</dbReference>
<keyword evidence="4" id="KW-0547">Nucleotide-binding</keyword>
<accession>A0ABR0F051</accession>
<protein>
    <recommendedName>
        <fullName evidence="1">non-specific serine/threonine protein kinase</fullName>
        <ecNumber evidence="1">2.7.11.1</ecNumber>
    </recommendedName>
</protein>
<dbReference type="PANTHER" id="PTHR43671">
    <property type="entry name" value="SERINE/THREONINE-PROTEIN KINASE NEK"/>
    <property type="match status" value="1"/>
</dbReference>
<dbReference type="EC" id="2.7.11.1" evidence="1"/>
<keyword evidence="2" id="KW-0723">Serine/threonine-protein kinase</keyword>
<evidence type="ECO:0000259" key="10">
    <source>
        <dbReference type="PROSITE" id="PS50011"/>
    </source>
</evidence>
<feature type="region of interest" description="Disordered" evidence="9">
    <location>
        <begin position="1"/>
        <end position="23"/>
    </location>
</feature>
<feature type="region of interest" description="Disordered" evidence="9">
    <location>
        <begin position="46"/>
        <end position="88"/>
    </location>
</feature>
<evidence type="ECO:0000313" key="12">
    <source>
        <dbReference type="Proteomes" id="UP001305779"/>
    </source>
</evidence>
<keyword evidence="6" id="KW-0067">ATP-binding</keyword>
<organism evidence="11 12">
    <name type="scientific">Zasmidium cellare</name>
    <name type="common">Wine cellar mold</name>
    <name type="synonym">Racodium cellare</name>
    <dbReference type="NCBI Taxonomy" id="395010"/>
    <lineage>
        <taxon>Eukaryota</taxon>
        <taxon>Fungi</taxon>
        <taxon>Dikarya</taxon>
        <taxon>Ascomycota</taxon>
        <taxon>Pezizomycotina</taxon>
        <taxon>Dothideomycetes</taxon>
        <taxon>Dothideomycetidae</taxon>
        <taxon>Mycosphaerellales</taxon>
        <taxon>Mycosphaerellaceae</taxon>
        <taxon>Zasmidium</taxon>
    </lineage>
</organism>
<evidence type="ECO:0000256" key="4">
    <source>
        <dbReference type="ARBA" id="ARBA00022741"/>
    </source>
</evidence>
<dbReference type="Proteomes" id="UP001305779">
    <property type="component" value="Unassembled WGS sequence"/>
</dbReference>
<evidence type="ECO:0000256" key="7">
    <source>
        <dbReference type="ARBA" id="ARBA00047899"/>
    </source>
</evidence>
<dbReference type="EMBL" id="JAXOVC010000001">
    <property type="protein sequence ID" value="KAK4506830.1"/>
    <property type="molecule type" value="Genomic_DNA"/>
</dbReference>
<dbReference type="InterPro" id="IPR000719">
    <property type="entry name" value="Prot_kinase_dom"/>
</dbReference>
<proteinExistence type="predicted"/>
<comment type="caution">
    <text evidence="11">The sequence shown here is derived from an EMBL/GenBank/DDBJ whole genome shotgun (WGS) entry which is preliminary data.</text>
</comment>
<gene>
    <name evidence="11" type="ORF">PRZ48_000563</name>
</gene>
<dbReference type="Gene3D" id="1.10.510.10">
    <property type="entry name" value="Transferase(Phosphotransferase) domain 1"/>
    <property type="match status" value="1"/>
</dbReference>
<sequence>MDPRIWSPDWAPSKPRRAASPHPYDGIALKFPAEISIRAAPRLHSLDNRRHNIGSRGSQTPPTDPSYTTRRPPYPITPHMPRMTVPESPQPRMIEPRGFLPGHMRTGSMQTGSTRSGSTQTRPFHQEHAFQPTHLPQPKHGFVLLPDDPVAQDEQHSKRLVTNEAEFLIIRPLRGGSSRYTNHDLDHFLIEDVRTKELFVQKRWTLSTDPLRKRSVVENKALRQITQAGPSPHIISIFETFVQPASSHCSMIIDYCDSGTLGDFINRYIQEGKSTPEPFAWQVLSSLASALSMCHYGISDATQSVVTAGDWTTLYHFDVQPINIWLSSPDTNSAYPRVVLGNFSCVSRRAEIESGEAVDILQRHGTSVWLPPEARGEQAAMPILSEFTDIWQAGAVIQAMCCLIRMPDIAQAENPCGSQYSFTLNNIIACCMNSDWLNRPTAVDLVREIGRHPSQQKAECQIRY</sequence>
<evidence type="ECO:0000256" key="5">
    <source>
        <dbReference type="ARBA" id="ARBA00022777"/>
    </source>
</evidence>
<name>A0ABR0F051_ZASCE</name>
<keyword evidence="3" id="KW-0808">Transferase</keyword>
<reference evidence="11 12" key="1">
    <citation type="journal article" date="2023" name="G3 (Bethesda)">
        <title>A chromosome-level genome assembly of Zasmidium syzygii isolated from banana leaves.</title>
        <authorList>
            <person name="van Westerhoven A.C."/>
            <person name="Mehrabi R."/>
            <person name="Talebi R."/>
            <person name="Steentjes M.B.F."/>
            <person name="Corcolon B."/>
            <person name="Chong P.A."/>
            <person name="Kema G.H.J."/>
            <person name="Seidl M.F."/>
        </authorList>
    </citation>
    <scope>NUCLEOTIDE SEQUENCE [LARGE SCALE GENOMIC DNA]</scope>
    <source>
        <strain evidence="11 12">P124</strain>
    </source>
</reference>
<evidence type="ECO:0000256" key="1">
    <source>
        <dbReference type="ARBA" id="ARBA00012513"/>
    </source>
</evidence>
<dbReference type="PROSITE" id="PS50011">
    <property type="entry name" value="PROTEIN_KINASE_DOM"/>
    <property type="match status" value="1"/>
</dbReference>
<comment type="catalytic activity">
    <reaction evidence="7">
        <text>L-threonyl-[protein] + ATP = O-phospho-L-threonyl-[protein] + ADP + H(+)</text>
        <dbReference type="Rhea" id="RHEA:46608"/>
        <dbReference type="Rhea" id="RHEA-COMP:11060"/>
        <dbReference type="Rhea" id="RHEA-COMP:11605"/>
        <dbReference type="ChEBI" id="CHEBI:15378"/>
        <dbReference type="ChEBI" id="CHEBI:30013"/>
        <dbReference type="ChEBI" id="CHEBI:30616"/>
        <dbReference type="ChEBI" id="CHEBI:61977"/>
        <dbReference type="ChEBI" id="CHEBI:456216"/>
        <dbReference type="EC" id="2.7.11.1"/>
    </reaction>
</comment>
<dbReference type="PANTHER" id="PTHR43671:SF98">
    <property type="entry name" value="SERINE_THREONINE-PROTEIN KINASE NEK11"/>
    <property type="match status" value="1"/>
</dbReference>
<evidence type="ECO:0000256" key="8">
    <source>
        <dbReference type="ARBA" id="ARBA00048679"/>
    </source>
</evidence>
<dbReference type="SMART" id="SM00220">
    <property type="entry name" value="S_TKc"/>
    <property type="match status" value="1"/>
</dbReference>
<dbReference type="InterPro" id="IPR050660">
    <property type="entry name" value="NEK_Ser/Thr_kinase"/>
</dbReference>
<keyword evidence="12" id="KW-1185">Reference proteome</keyword>
<feature type="domain" description="Protein kinase" evidence="10">
    <location>
        <begin position="167"/>
        <end position="455"/>
    </location>
</feature>
<evidence type="ECO:0000256" key="2">
    <source>
        <dbReference type="ARBA" id="ARBA00022527"/>
    </source>
</evidence>
<evidence type="ECO:0000256" key="3">
    <source>
        <dbReference type="ARBA" id="ARBA00022679"/>
    </source>
</evidence>
<comment type="catalytic activity">
    <reaction evidence="8">
        <text>L-seryl-[protein] + ATP = O-phospho-L-seryl-[protein] + ADP + H(+)</text>
        <dbReference type="Rhea" id="RHEA:17989"/>
        <dbReference type="Rhea" id="RHEA-COMP:9863"/>
        <dbReference type="Rhea" id="RHEA-COMP:11604"/>
        <dbReference type="ChEBI" id="CHEBI:15378"/>
        <dbReference type="ChEBI" id="CHEBI:29999"/>
        <dbReference type="ChEBI" id="CHEBI:30616"/>
        <dbReference type="ChEBI" id="CHEBI:83421"/>
        <dbReference type="ChEBI" id="CHEBI:456216"/>
        <dbReference type="EC" id="2.7.11.1"/>
    </reaction>
</comment>